<organism evidence="3 4">
    <name type="scientific">Oceanicella actignis</name>
    <dbReference type="NCBI Taxonomy" id="1189325"/>
    <lineage>
        <taxon>Bacteria</taxon>
        <taxon>Pseudomonadati</taxon>
        <taxon>Pseudomonadota</taxon>
        <taxon>Alphaproteobacteria</taxon>
        <taxon>Rhodobacterales</taxon>
        <taxon>Paracoccaceae</taxon>
        <taxon>Oceanicella</taxon>
    </lineage>
</organism>
<sequence length="101" mass="11687">MATRLEQIPVAHDYAPGAAPGFWDRYLDVFQKLLRNDGFMTVIVILSLLLAMYAVIAVLRWRARRAPQHAQPEKDRLSEDLAELRRRRQQKAAELRKMDAA</sequence>
<dbReference type="AlphaFoldDB" id="A0A1M7STY6"/>
<dbReference type="Proteomes" id="UP000184066">
    <property type="component" value="Unassembled WGS sequence"/>
</dbReference>
<keyword evidence="2" id="KW-0472">Membrane</keyword>
<evidence type="ECO:0000256" key="1">
    <source>
        <dbReference type="SAM" id="Coils"/>
    </source>
</evidence>
<keyword evidence="2" id="KW-1133">Transmembrane helix</keyword>
<keyword evidence="2" id="KW-0812">Transmembrane</keyword>
<gene>
    <name evidence="3" type="ORF">SAMN05216200_103219</name>
</gene>
<keyword evidence="4" id="KW-1185">Reference proteome</keyword>
<proteinExistence type="predicted"/>
<protein>
    <submittedName>
        <fullName evidence="3">Uncharacterized protein</fullName>
    </submittedName>
</protein>
<name>A0A1M7STY6_9RHOB</name>
<dbReference type="STRING" id="1189325.SAMN04488119_101218"/>
<dbReference type="RefSeq" id="WP_072746794.1">
    <property type="nucleotide sequence ID" value="NZ_FOHL01000001.1"/>
</dbReference>
<reference evidence="3 4" key="1">
    <citation type="submission" date="2016-12" db="EMBL/GenBank/DDBJ databases">
        <authorList>
            <person name="Song W.-J."/>
            <person name="Kurnit D.M."/>
        </authorList>
    </citation>
    <scope>NUCLEOTIDE SEQUENCE [LARGE SCALE GENOMIC DNA]</scope>
    <source>
        <strain evidence="3 4">CGMCC 1.10808</strain>
    </source>
</reference>
<dbReference type="EMBL" id="FRDL01000003">
    <property type="protein sequence ID" value="SHN61858.1"/>
    <property type="molecule type" value="Genomic_DNA"/>
</dbReference>
<evidence type="ECO:0000313" key="3">
    <source>
        <dbReference type="EMBL" id="SHN61858.1"/>
    </source>
</evidence>
<evidence type="ECO:0000256" key="2">
    <source>
        <dbReference type="SAM" id="Phobius"/>
    </source>
</evidence>
<accession>A0A1M7STY6</accession>
<evidence type="ECO:0000313" key="4">
    <source>
        <dbReference type="Proteomes" id="UP000184066"/>
    </source>
</evidence>
<keyword evidence="1" id="KW-0175">Coiled coil</keyword>
<feature type="transmembrane region" description="Helical" evidence="2">
    <location>
        <begin position="38"/>
        <end position="59"/>
    </location>
</feature>
<feature type="coiled-coil region" evidence="1">
    <location>
        <begin position="74"/>
        <end position="101"/>
    </location>
</feature>